<dbReference type="EC" id="1.1.1.6" evidence="6"/>
<dbReference type="Gene3D" id="3.40.50.1970">
    <property type="match status" value="1"/>
</dbReference>
<evidence type="ECO:0000256" key="5">
    <source>
        <dbReference type="ARBA" id="ARBA00037918"/>
    </source>
</evidence>
<evidence type="ECO:0000313" key="15">
    <source>
        <dbReference type="Proteomes" id="UP000367750"/>
    </source>
</evidence>
<feature type="binding site" evidence="11">
    <location>
        <begin position="118"/>
        <end position="121"/>
    </location>
    <ligand>
        <name>NAD(+)</name>
        <dbReference type="ChEBI" id="CHEBI:57540"/>
    </ligand>
</feature>
<gene>
    <name evidence="14" type="ORF">F4V43_18540</name>
</gene>
<evidence type="ECO:0000256" key="3">
    <source>
        <dbReference type="ARBA" id="ARBA00023002"/>
    </source>
</evidence>
<dbReference type="PANTHER" id="PTHR43616">
    <property type="entry name" value="GLYCEROL DEHYDROGENASE"/>
    <property type="match status" value="1"/>
</dbReference>
<evidence type="ECO:0000256" key="7">
    <source>
        <dbReference type="ARBA" id="ARBA00040132"/>
    </source>
</evidence>
<evidence type="ECO:0000256" key="2">
    <source>
        <dbReference type="ARBA" id="ARBA00022723"/>
    </source>
</evidence>
<keyword evidence="15" id="KW-1185">Reference proteome</keyword>
<dbReference type="AlphaFoldDB" id="A0A5J5FUY8"/>
<comment type="cofactor">
    <cofactor evidence="9">
        <name>Zn(2+)</name>
        <dbReference type="ChEBI" id="CHEBI:29105"/>
    </cofactor>
    <text evidence="9">Binds 1 zinc ion per subunit.</text>
</comment>
<feature type="region of interest" description="Disordered" evidence="12">
    <location>
        <begin position="195"/>
        <end position="214"/>
    </location>
</feature>
<evidence type="ECO:0000256" key="4">
    <source>
        <dbReference type="ARBA" id="ARBA00023027"/>
    </source>
</evidence>
<proteinExistence type="inferred from homology"/>
<dbReference type="InterPro" id="IPR018211">
    <property type="entry name" value="ADH_Fe_CS"/>
</dbReference>
<protein>
    <recommendedName>
        <fullName evidence="7">Glycerol dehydrogenase</fullName>
        <ecNumber evidence="6">1.1.1.6</ecNumber>
    </recommendedName>
</protein>
<dbReference type="NCBIfam" id="NF006941">
    <property type="entry name" value="PRK09423.1"/>
    <property type="match status" value="1"/>
</dbReference>
<keyword evidence="3" id="KW-0560">Oxidoreductase</keyword>
<feature type="binding site" evidence="11">
    <location>
        <position position="127"/>
    </location>
    <ligand>
        <name>NAD(+)</name>
        <dbReference type="ChEBI" id="CHEBI:57540"/>
    </ligand>
</feature>
<comment type="similarity">
    <text evidence="1">Belongs to the iron-containing alcohol dehydrogenase family.</text>
</comment>
<dbReference type="Gene3D" id="1.20.1090.10">
    <property type="entry name" value="Dehydroquinate synthase-like - alpha domain"/>
    <property type="match status" value="1"/>
</dbReference>
<dbReference type="RefSeq" id="WP_150459762.1">
    <property type="nucleotide sequence ID" value="NZ_VYKK01000033.1"/>
</dbReference>
<comment type="caution">
    <text evidence="14">The sequence shown here is derived from an EMBL/GenBank/DDBJ whole genome shotgun (WGS) entry which is preliminary data.</text>
</comment>
<dbReference type="Proteomes" id="UP000367750">
    <property type="component" value="Unassembled WGS sequence"/>
</dbReference>
<keyword evidence="4 11" id="KW-0520">NAD</keyword>
<feature type="binding site" evidence="10">
    <location>
        <position position="123"/>
    </location>
    <ligand>
        <name>glycerol</name>
        <dbReference type="ChEBI" id="CHEBI:17754"/>
    </ligand>
</feature>
<dbReference type="InterPro" id="IPR001670">
    <property type="entry name" value="ADH_Fe/GldA"/>
</dbReference>
<keyword evidence="9" id="KW-0862">Zinc</keyword>
<evidence type="ECO:0000256" key="6">
    <source>
        <dbReference type="ARBA" id="ARBA00039147"/>
    </source>
</evidence>
<dbReference type="InterPro" id="IPR016205">
    <property type="entry name" value="Glycerol_DH"/>
</dbReference>
<dbReference type="Pfam" id="PF00465">
    <property type="entry name" value="Fe-ADH"/>
    <property type="match status" value="1"/>
</dbReference>
<dbReference type="PANTHER" id="PTHR43616:SF5">
    <property type="entry name" value="GLYCEROL DEHYDROGENASE 1"/>
    <property type="match status" value="1"/>
</dbReference>
<dbReference type="EMBL" id="VYKK01000033">
    <property type="protein sequence ID" value="KAA8996597.1"/>
    <property type="molecule type" value="Genomic_DNA"/>
</dbReference>
<evidence type="ECO:0000256" key="8">
    <source>
        <dbReference type="ARBA" id="ARBA00049006"/>
    </source>
</evidence>
<comment type="catalytic activity">
    <reaction evidence="8">
        <text>glycerol + NAD(+) = dihydroxyacetone + NADH + H(+)</text>
        <dbReference type="Rhea" id="RHEA:13769"/>
        <dbReference type="ChEBI" id="CHEBI:15378"/>
        <dbReference type="ChEBI" id="CHEBI:16016"/>
        <dbReference type="ChEBI" id="CHEBI:17754"/>
        <dbReference type="ChEBI" id="CHEBI:57540"/>
        <dbReference type="ChEBI" id="CHEBI:57945"/>
        <dbReference type="EC" id="1.1.1.6"/>
    </reaction>
</comment>
<accession>A0A5J5FUY8</accession>
<keyword evidence="2 9" id="KW-0479">Metal-binding</keyword>
<reference evidence="14 15" key="1">
    <citation type="submission" date="2019-09" db="EMBL/GenBank/DDBJ databases">
        <title>Bacillus ochoae sp. nov., Paenibacillus whitsoniae sp. nov., Paenibacillus spiritus sp. nov. Isolated from the Mars Exploration Rover during spacecraft assembly.</title>
        <authorList>
            <person name="Seuylemezian A."/>
            <person name="Vaishampayan P."/>
        </authorList>
    </citation>
    <scope>NUCLEOTIDE SEQUENCE [LARGE SCALE GENOMIC DNA]</scope>
    <source>
        <strain evidence="14 15">MER_111</strain>
    </source>
</reference>
<dbReference type="CDD" id="cd08170">
    <property type="entry name" value="GlyDH"/>
    <property type="match status" value="1"/>
</dbReference>
<dbReference type="GO" id="GO:0008888">
    <property type="term" value="F:glycerol dehydrogenase (NAD+) activity"/>
    <property type="evidence" value="ECO:0007669"/>
    <property type="project" value="UniProtKB-EC"/>
</dbReference>
<evidence type="ECO:0000313" key="14">
    <source>
        <dbReference type="EMBL" id="KAA8996597.1"/>
    </source>
</evidence>
<comment type="pathway">
    <text evidence="5">Polyol metabolism; glycerol fermentation; glycerone phosphate from glycerol (oxidative route): step 1/2.</text>
</comment>
<evidence type="ECO:0000256" key="10">
    <source>
        <dbReference type="PIRSR" id="PIRSR000112-2"/>
    </source>
</evidence>
<evidence type="ECO:0000256" key="9">
    <source>
        <dbReference type="PIRSR" id="PIRSR000112-1"/>
    </source>
</evidence>
<dbReference type="GO" id="GO:0046872">
    <property type="term" value="F:metal ion binding"/>
    <property type="evidence" value="ECO:0007669"/>
    <property type="project" value="UniProtKB-KW"/>
</dbReference>
<feature type="binding site" evidence="9">
    <location>
        <position position="277"/>
    </location>
    <ligand>
        <name>glycerol</name>
        <dbReference type="ChEBI" id="CHEBI:17754"/>
    </ligand>
</feature>
<dbReference type="PROSITE" id="PS00913">
    <property type="entry name" value="ADH_IRON_1"/>
    <property type="match status" value="1"/>
</dbReference>
<dbReference type="OrthoDB" id="5198708at2"/>
<dbReference type="PROSITE" id="PS00060">
    <property type="entry name" value="ADH_IRON_2"/>
    <property type="match status" value="1"/>
</dbReference>
<sequence length="388" mass="40616">MAYLLKSPSRYIQGPGVMARLPGLCAQLGGARAALLVDGFIWERHGERLEELFKTGGLPVQVEAYRGECTEARVKEYAGRLGTRDGRTVLVGIGGGKTLDAAKAAAHFTGCPLIVAPTAASTDAPCSALSVLYQENGELDRYLELDRSPDIVLADSEFIVQAPARMLAAGMGDALSTFYEARACRRSAEQIAAASRLTGPDTGPEAGDGPAAPERTAPSLSACLLAEGCLRTVLEYGEQAFCDAQAGRLTDAVEHIIEANIYMSGIGFESGGLAAAHAVHNGLTVLEETGSVMHGEKVAYATAVQLCLEEAPEAEIRQIQAFCRNVGLPVTLRELGLSADRPDRLALAAEASCASGSPMAHMPFAVTPDKVLSAMLAADRLGGQDALS</sequence>
<name>A0A5J5FUY8_9BACL</name>
<feature type="binding site" evidence="9">
    <location>
        <position position="294"/>
    </location>
    <ligand>
        <name>glycerol</name>
        <dbReference type="ChEBI" id="CHEBI:17754"/>
    </ligand>
</feature>
<evidence type="ECO:0000259" key="13">
    <source>
        <dbReference type="Pfam" id="PF00465"/>
    </source>
</evidence>
<feature type="domain" description="Alcohol dehydrogenase iron-type/glycerol dehydrogenase GldA" evidence="13">
    <location>
        <begin position="8"/>
        <end position="155"/>
    </location>
</feature>
<evidence type="ECO:0000256" key="12">
    <source>
        <dbReference type="SAM" id="MobiDB-lite"/>
    </source>
</evidence>
<organism evidence="14 15">
    <name type="scientific">Paenibacillus spiritus</name>
    <dbReference type="NCBI Taxonomy" id="2496557"/>
    <lineage>
        <taxon>Bacteria</taxon>
        <taxon>Bacillati</taxon>
        <taxon>Bacillota</taxon>
        <taxon>Bacilli</taxon>
        <taxon>Bacillales</taxon>
        <taxon>Paenibacillaceae</taxon>
        <taxon>Paenibacillus</taxon>
    </lineage>
</organism>
<dbReference type="SUPFAM" id="SSF56796">
    <property type="entry name" value="Dehydroquinate synthase-like"/>
    <property type="match status" value="1"/>
</dbReference>
<evidence type="ECO:0000256" key="11">
    <source>
        <dbReference type="PIRSR" id="PIRSR000112-3"/>
    </source>
</evidence>
<feature type="binding site" evidence="11">
    <location>
        <position position="133"/>
    </location>
    <ligand>
        <name>NAD(+)</name>
        <dbReference type="ChEBI" id="CHEBI:57540"/>
    </ligand>
</feature>
<feature type="binding site" evidence="11">
    <location>
        <position position="129"/>
    </location>
    <ligand>
        <name>NAD(+)</name>
        <dbReference type="ChEBI" id="CHEBI:57540"/>
    </ligand>
</feature>
<feature type="binding site" evidence="11">
    <location>
        <begin position="96"/>
        <end position="100"/>
    </location>
    <ligand>
        <name>NAD(+)</name>
        <dbReference type="ChEBI" id="CHEBI:57540"/>
    </ligand>
</feature>
<feature type="binding site" evidence="9">
    <location>
        <position position="173"/>
    </location>
    <ligand>
        <name>glycerol</name>
        <dbReference type="ChEBI" id="CHEBI:17754"/>
    </ligand>
</feature>
<dbReference type="PIRSF" id="PIRSF000112">
    <property type="entry name" value="Glycerol_dehydrogenase"/>
    <property type="match status" value="1"/>
</dbReference>
<evidence type="ECO:0000256" key="1">
    <source>
        <dbReference type="ARBA" id="ARBA00007358"/>
    </source>
</evidence>